<keyword evidence="14" id="KW-0206">Cytoskeleton</keyword>
<evidence type="ECO:0000256" key="13">
    <source>
        <dbReference type="ARBA" id="ARBA00023136"/>
    </source>
</evidence>
<dbReference type="SMART" id="SM00033">
    <property type="entry name" value="CH"/>
    <property type="match status" value="1"/>
</dbReference>
<keyword evidence="15" id="KW-0966">Cell projection</keyword>
<keyword evidence="9" id="KW-0967">Endosome</keyword>
<dbReference type="FunFam" id="1.10.418.10:FF:000055">
    <property type="entry name" value="MICAL-like protein 2"/>
    <property type="match status" value="1"/>
</dbReference>
<evidence type="ECO:0000256" key="15">
    <source>
        <dbReference type="ARBA" id="ARBA00023273"/>
    </source>
</evidence>
<feature type="region of interest" description="Disordered" evidence="18">
    <location>
        <begin position="237"/>
        <end position="612"/>
    </location>
</feature>
<feature type="domain" description="BMERB" evidence="21">
    <location>
        <begin position="603"/>
        <end position="746"/>
    </location>
</feature>
<feature type="coiled-coil region" evidence="17">
    <location>
        <begin position="613"/>
        <end position="647"/>
    </location>
</feature>
<keyword evidence="10 16" id="KW-0862">Zinc</keyword>
<evidence type="ECO:0000256" key="4">
    <source>
        <dbReference type="ARBA" id="ARBA00004316"/>
    </source>
</evidence>
<dbReference type="GO" id="GO:0005856">
    <property type="term" value="C:cytoskeleton"/>
    <property type="evidence" value="ECO:0007669"/>
    <property type="project" value="UniProtKB-SubCell"/>
</dbReference>
<dbReference type="Gene3D" id="1.10.418.10">
    <property type="entry name" value="Calponin-like domain"/>
    <property type="match status" value="1"/>
</dbReference>
<organism evidence="22 23">
    <name type="scientific">Coilia grayii</name>
    <name type="common">Gray's grenadier anchovy</name>
    <dbReference type="NCBI Taxonomy" id="363190"/>
    <lineage>
        <taxon>Eukaryota</taxon>
        <taxon>Metazoa</taxon>
        <taxon>Chordata</taxon>
        <taxon>Craniata</taxon>
        <taxon>Vertebrata</taxon>
        <taxon>Euteleostomi</taxon>
        <taxon>Actinopterygii</taxon>
        <taxon>Neopterygii</taxon>
        <taxon>Teleostei</taxon>
        <taxon>Clupei</taxon>
        <taxon>Clupeiformes</taxon>
        <taxon>Clupeoidei</taxon>
        <taxon>Engraulidae</taxon>
        <taxon>Coilinae</taxon>
        <taxon>Coilia</taxon>
    </lineage>
</organism>
<dbReference type="InterPro" id="IPR001781">
    <property type="entry name" value="Znf_LIM"/>
</dbReference>
<evidence type="ECO:0000256" key="18">
    <source>
        <dbReference type="SAM" id="MobiDB-lite"/>
    </source>
</evidence>
<feature type="compositionally biased region" description="Low complexity" evidence="18">
    <location>
        <begin position="244"/>
        <end position="253"/>
    </location>
</feature>
<dbReference type="SMART" id="SM01203">
    <property type="entry name" value="DUF3585"/>
    <property type="match status" value="1"/>
</dbReference>
<dbReference type="PANTHER" id="PTHR23167">
    <property type="entry name" value="CALPONIN HOMOLOGY DOMAIN-CONTAINING PROTEIN DDB_G0272472-RELATED"/>
    <property type="match status" value="1"/>
</dbReference>
<feature type="compositionally biased region" description="Basic and acidic residues" evidence="18">
    <location>
        <begin position="411"/>
        <end position="442"/>
    </location>
</feature>
<dbReference type="PANTHER" id="PTHR23167:SF87">
    <property type="entry name" value="MICAL-LIKE PROTEIN 2"/>
    <property type="match status" value="1"/>
</dbReference>
<keyword evidence="11 16" id="KW-0440">LIM domain</keyword>
<evidence type="ECO:0000256" key="11">
    <source>
        <dbReference type="ARBA" id="ARBA00023038"/>
    </source>
</evidence>
<evidence type="ECO:0000256" key="7">
    <source>
        <dbReference type="ARBA" id="ARBA00022553"/>
    </source>
</evidence>
<dbReference type="InterPro" id="IPR036872">
    <property type="entry name" value="CH_dom_sf"/>
</dbReference>
<feature type="region of interest" description="Disordered" evidence="18">
    <location>
        <begin position="144"/>
        <end position="186"/>
    </location>
</feature>
<dbReference type="Pfam" id="PF00412">
    <property type="entry name" value="LIM"/>
    <property type="match status" value="1"/>
</dbReference>
<dbReference type="InterPro" id="IPR050540">
    <property type="entry name" value="F-actin_Monoox_Mical"/>
</dbReference>
<evidence type="ECO:0000256" key="14">
    <source>
        <dbReference type="ARBA" id="ARBA00023212"/>
    </source>
</evidence>
<dbReference type="GO" id="GO:0005886">
    <property type="term" value="C:plasma membrane"/>
    <property type="evidence" value="ECO:0007669"/>
    <property type="project" value="UniProtKB-SubCell"/>
</dbReference>
<evidence type="ECO:0000256" key="9">
    <source>
        <dbReference type="ARBA" id="ARBA00022753"/>
    </source>
</evidence>
<dbReference type="GO" id="GO:0042995">
    <property type="term" value="C:cell projection"/>
    <property type="evidence" value="ECO:0007669"/>
    <property type="project" value="UniProtKB-SubCell"/>
</dbReference>
<evidence type="ECO:0000256" key="2">
    <source>
        <dbReference type="ARBA" id="ARBA00004202"/>
    </source>
</evidence>
<dbReference type="Pfam" id="PF12130">
    <property type="entry name" value="bMERB_dom"/>
    <property type="match status" value="1"/>
</dbReference>
<accession>A0ABD1KA32</accession>
<dbReference type="CDD" id="cd09444">
    <property type="entry name" value="LIM_Mical_like_1"/>
    <property type="match status" value="1"/>
</dbReference>
<feature type="compositionally biased region" description="Polar residues" evidence="18">
    <location>
        <begin position="539"/>
        <end position="549"/>
    </location>
</feature>
<evidence type="ECO:0000256" key="1">
    <source>
        <dbReference type="ARBA" id="ARBA00004172"/>
    </source>
</evidence>
<comment type="subcellular location">
    <subcellularLocation>
        <location evidence="2">Cell membrane</location>
        <topology evidence="2">Peripheral membrane protein</topology>
    </subcellularLocation>
    <subcellularLocation>
        <location evidence="4">Cell projection</location>
    </subcellularLocation>
    <subcellularLocation>
        <location evidence="3">Cytoplasm</location>
        <location evidence="3">Cytoskeleton</location>
    </subcellularLocation>
    <subcellularLocation>
        <location evidence="1">Recycling endosome</location>
    </subcellularLocation>
</comment>
<evidence type="ECO:0000256" key="6">
    <source>
        <dbReference type="ARBA" id="ARBA00022490"/>
    </source>
</evidence>
<evidence type="ECO:0000313" key="22">
    <source>
        <dbReference type="EMBL" id="KAL2095974.1"/>
    </source>
</evidence>
<evidence type="ECO:0008006" key="24">
    <source>
        <dbReference type="Google" id="ProtNLM"/>
    </source>
</evidence>
<evidence type="ECO:0000256" key="16">
    <source>
        <dbReference type="PROSITE-ProRule" id="PRU00125"/>
    </source>
</evidence>
<feature type="compositionally biased region" description="Polar residues" evidence="18">
    <location>
        <begin position="476"/>
        <end position="485"/>
    </location>
</feature>
<dbReference type="GO" id="GO:0055037">
    <property type="term" value="C:recycling endosome"/>
    <property type="evidence" value="ECO:0007669"/>
    <property type="project" value="UniProtKB-SubCell"/>
</dbReference>
<feature type="compositionally biased region" description="Basic and acidic residues" evidence="18">
    <location>
        <begin position="599"/>
        <end position="612"/>
    </location>
</feature>
<feature type="domain" description="Calponin-homology (CH)" evidence="19">
    <location>
        <begin position="1"/>
        <end position="107"/>
    </location>
</feature>
<keyword evidence="8 16" id="KW-0479">Metal-binding</keyword>
<protein>
    <recommendedName>
        <fullName evidence="24">MICAL-like protein 2</fullName>
    </recommendedName>
</protein>
<keyword evidence="5" id="KW-1003">Cell membrane</keyword>
<evidence type="ECO:0000256" key="12">
    <source>
        <dbReference type="ARBA" id="ARBA00023054"/>
    </source>
</evidence>
<feature type="compositionally biased region" description="Polar residues" evidence="18">
    <location>
        <begin position="351"/>
        <end position="372"/>
    </location>
</feature>
<dbReference type="PROSITE" id="PS00478">
    <property type="entry name" value="LIM_DOMAIN_1"/>
    <property type="match status" value="1"/>
</dbReference>
<evidence type="ECO:0000256" key="8">
    <source>
        <dbReference type="ARBA" id="ARBA00022723"/>
    </source>
</evidence>
<dbReference type="PROSITE" id="PS51848">
    <property type="entry name" value="BMERB"/>
    <property type="match status" value="1"/>
</dbReference>
<gene>
    <name evidence="22" type="ORF">ACEWY4_008122</name>
</gene>
<feature type="compositionally biased region" description="Gly residues" evidence="18">
    <location>
        <begin position="388"/>
        <end position="398"/>
    </location>
</feature>
<reference evidence="22 23" key="1">
    <citation type="submission" date="2024-09" db="EMBL/GenBank/DDBJ databases">
        <title>A chromosome-level genome assembly of Gray's grenadier anchovy, Coilia grayii.</title>
        <authorList>
            <person name="Fu Z."/>
        </authorList>
    </citation>
    <scope>NUCLEOTIDE SEQUENCE [LARGE SCALE GENOMIC DNA]</scope>
    <source>
        <strain evidence="22">G4</strain>
        <tissue evidence="22">Muscle</tissue>
    </source>
</reference>
<evidence type="ECO:0000256" key="3">
    <source>
        <dbReference type="ARBA" id="ARBA00004245"/>
    </source>
</evidence>
<evidence type="ECO:0000259" key="19">
    <source>
        <dbReference type="PROSITE" id="PS50021"/>
    </source>
</evidence>
<evidence type="ECO:0000256" key="17">
    <source>
        <dbReference type="SAM" id="Coils"/>
    </source>
</evidence>
<keyword evidence="23" id="KW-1185">Reference proteome</keyword>
<keyword evidence="6" id="KW-0963">Cytoplasm</keyword>
<dbReference type="Pfam" id="PF00307">
    <property type="entry name" value="CH"/>
    <property type="match status" value="1"/>
</dbReference>
<feature type="compositionally biased region" description="Low complexity" evidence="18">
    <location>
        <begin position="330"/>
        <end position="349"/>
    </location>
</feature>
<evidence type="ECO:0000256" key="10">
    <source>
        <dbReference type="ARBA" id="ARBA00022833"/>
    </source>
</evidence>
<dbReference type="PROSITE" id="PS50021">
    <property type="entry name" value="CH"/>
    <property type="match status" value="1"/>
</dbReference>
<dbReference type="SMART" id="SM00132">
    <property type="entry name" value="LIM"/>
    <property type="match status" value="1"/>
</dbReference>
<feature type="region of interest" description="Disordered" evidence="18">
    <location>
        <begin position="117"/>
        <end position="136"/>
    </location>
</feature>
<evidence type="ECO:0000259" key="21">
    <source>
        <dbReference type="PROSITE" id="PS51848"/>
    </source>
</evidence>
<keyword evidence="7" id="KW-0597">Phosphoprotein</keyword>
<sequence length="746" mass="81748">MAAVKALQQWCKIQCDGYRDVAITNMTTSFRDGLAFCALIHKHRPDLLDFDSLQKDNIYENNHLAFRVAEEQLGIPALLDAEDMVALRIPDRLSILTYVSQYYNYFHGKSPIGGMAGIKRPAEGSSDQPSGKKNQPVVAKTYTPAATPAQNQPVSAKAYTPPAPATPSQREVLSERTNKTGTLSSSCSVCNKHVHLVQRHLVEGRLYHRNCFKCCECSTILLSGTYKPGKKPGTFMCTTHNKLSPPSNQSSRNPPSPNLIARNPPTADPSKKQAELSTKFTPSPPKATGPTWLVTKSDRTVTPTPSPRQRETTTVTIGINASGKPDRTTTHTPATSATPGSSPASSLSSVGAKNQQARQRFFESGNSSTTTKGLCATTGKEEPSGKRNGTGVGSGGSVGEKKGRVLLKVGDWLKEDDKEKEAEKEKEKAKGLIGRKLAEDKNSSSSSNKGTNLWRMDGGKSTDSSVRVQLKPLDVSLSTNTSSVDKPSPPWITKTNKDTKPAITPSKENDLTPTSWRSMLKPVSKETKSVSSIDPLPPSSTETPRSKSPSRLWGGSSGKPQASGPTSTPTPSTSLAAPASSTTITSKDSKTPETTPSKETPKTPKGKPEYIPKEEILHELDDIEKNLNELERKGVEMEKQLRVFEEEGKEDVLQDDLMVDWFNLIRQKQVYMRRESELVYIAKTQDLEEQQPSVEAELRRLIEKPEHLKTSFDRKREADLMAKLVEIVNDRNAIVDGLDEDRLRCV</sequence>
<comment type="caution">
    <text evidence="22">The sequence shown here is derived from an EMBL/GenBank/DDBJ whole genome shotgun (WGS) entry which is preliminary data.</text>
</comment>
<dbReference type="GO" id="GO:0046872">
    <property type="term" value="F:metal ion binding"/>
    <property type="evidence" value="ECO:0007669"/>
    <property type="project" value="UniProtKB-KW"/>
</dbReference>
<dbReference type="InterPro" id="IPR022735">
    <property type="entry name" value="bMERB_dom"/>
</dbReference>
<dbReference type="AlphaFoldDB" id="A0ABD1KA32"/>
<dbReference type="Proteomes" id="UP001591681">
    <property type="component" value="Unassembled WGS sequence"/>
</dbReference>
<evidence type="ECO:0000259" key="20">
    <source>
        <dbReference type="PROSITE" id="PS50023"/>
    </source>
</evidence>
<dbReference type="CDD" id="cd21253">
    <property type="entry name" value="CH_MICALL2"/>
    <property type="match status" value="1"/>
</dbReference>
<evidence type="ECO:0000313" key="23">
    <source>
        <dbReference type="Proteomes" id="UP001591681"/>
    </source>
</evidence>
<feature type="domain" description="LIM zinc-binding" evidence="20">
    <location>
        <begin position="185"/>
        <end position="247"/>
    </location>
</feature>
<keyword evidence="13" id="KW-0472">Membrane</keyword>
<dbReference type="EMBL" id="JBHFQA010000007">
    <property type="protein sequence ID" value="KAL2095974.1"/>
    <property type="molecule type" value="Genomic_DNA"/>
</dbReference>
<keyword evidence="12 17" id="KW-0175">Coiled coil</keyword>
<evidence type="ECO:0000256" key="5">
    <source>
        <dbReference type="ARBA" id="ARBA00022475"/>
    </source>
</evidence>
<dbReference type="SUPFAM" id="SSF47576">
    <property type="entry name" value="Calponin-homology domain, CH-domain"/>
    <property type="match status" value="1"/>
</dbReference>
<proteinExistence type="predicted"/>
<feature type="compositionally biased region" description="Low complexity" evidence="18">
    <location>
        <begin position="562"/>
        <end position="598"/>
    </location>
</feature>
<dbReference type="SUPFAM" id="SSF57716">
    <property type="entry name" value="Glucocorticoid receptor-like (DNA-binding domain)"/>
    <property type="match status" value="1"/>
</dbReference>
<dbReference type="Gene3D" id="2.10.110.10">
    <property type="entry name" value="Cysteine Rich Protein"/>
    <property type="match status" value="1"/>
</dbReference>
<dbReference type="InterPro" id="IPR001715">
    <property type="entry name" value="CH_dom"/>
</dbReference>
<dbReference type="PROSITE" id="PS50023">
    <property type="entry name" value="LIM_DOMAIN_2"/>
    <property type="match status" value="1"/>
</dbReference>
<name>A0ABD1KA32_9TELE</name>